<gene>
    <name evidence="1" type="ORF">GFSPODELE1_LOCUS9316</name>
</gene>
<organism evidence="1 2">
    <name type="scientific">Somion occarium</name>
    <dbReference type="NCBI Taxonomy" id="3059160"/>
    <lineage>
        <taxon>Eukaryota</taxon>
        <taxon>Fungi</taxon>
        <taxon>Dikarya</taxon>
        <taxon>Basidiomycota</taxon>
        <taxon>Agaricomycotina</taxon>
        <taxon>Agaricomycetes</taxon>
        <taxon>Polyporales</taxon>
        <taxon>Cerrenaceae</taxon>
        <taxon>Somion</taxon>
    </lineage>
</organism>
<evidence type="ECO:0000313" key="2">
    <source>
        <dbReference type="Proteomes" id="UP001497453"/>
    </source>
</evidence>
<accession>A0ABP1E2J7</accession>
<protein>
    <submittedName>
        <fullName evidence="1">Uncharacterized protein</fullName>
    </submittedName>
</protein>
<proteinExistence type="predicted"/>
<reference evidence="2" key="1">
    <citation type="submission" date="2024-04" db="EMBL/GenBank/DDBJ databases">
        <authorList>
            <person name="Shaw F."/>
            <person name="Minotto A."/>
        </authorList>
    </citation>
    <scope>NUCLEOTIDE SEQUENCE [LARGE SCALE GENOMIC DNA]</scope>
</reference>
<dbReference type="EMBL" id="OZ037950">
    <property type="protein sequence ID" value="CAL1713459.1"/>
    <property type="molecule type" value="Genomic_DNA"/>
</dbReference>
<evidence type="ECO:0000313" key="1">
    <source>
        <dbReference type="EMBL" id="CAL1713459.1"/>
    </source>
</evidence>
<sequence length="238" mass="27747">MLYGYIPEEQFLLDVAKELNFGDFSDAPEDNWSRAEAMKDALKHVIRQAKLGVSGRFGYVKYEHRDRMIIALATTKEHVRWPRPTVGGVKRLQEILGVMERPQCPSQSFTPSKNFAFAYCASNSAMVHLLYGYIPDEQWLLDIAREHDLGKFSGDREDAWHRAEAKKNALHYVIHQARMGLYAKFRFVRYKHEDRMIIALATTEEHARWLRPTVDGVKRLQEILGVTERPKWYKMCSD</sequence>
<keyword evidence="2" id="KW-1185">Reference proteome</keyword>
<dbReference type="Proteomes" id="UP001497453">
    <property type="component" value="Chromosome 7"/>
</dbReference>
<name>A0ABP1E2J7_9APHY</name>